<reference evidence="1 2" key="1">
    <citation type="submission" date="2024-05" db="EMBL/GenBank/DDBJ databases">
        <title>Genome sequencing and assembly of Indian major carp, Cirrhinus mrigala (Hamilton, 1822).</title>
        <authorList>
            <person name="Mohindra V."/>
            <person name="Chowdhury L.M."/>
            <person name="Lal K."/>
            <person name="Jena J.K."/>
        </authorList>
    </citation>
    <scope>NUCLEOTIDE SEQUENCE [LARGE SCALE GENOMIC DNA]</scope>
    <source>
        <strain evidence="1">CM1030</strain>
        <tissue evidence="1">Blood</tissue>
    </source>
</reference>
<feature type="non-terminal residue" evidence="1">
    <location>
        <position position="281"/>
    </location>
</feature>
<sequence length="281" mass="31854">LRSGRAEVPGGGGGGGGVDERCEGVCAFTLHVQFKFQKQVSLFRIPKRSVSDPVPESDSRFRRTRIPIPESDPGSVHPYTDNRSRNPFPFRLKIPLPNRRDPYQFRSQNPVSTFPFIINVIPHDTVQVQYPVPEPNPIPINSPRPFQLPITVHDPFPVHTDHPIPFPITVPVHVTVPVTYPVPVHVSVPDITLPVHRTFQSVPVTTLKKRSVQIKFTILVPVPFNRIPYALTLKFTNRNPNLNPIHVPYPFRTSSSDIPYQYQIPVHVPEPYVPVYQVHEP</sequence>
<keyword evidence="2" id="KW-1185">Reference proteome</keyword>
<dbReference type="EMBL" id="JAMKFB020000308">
    <property type="protein sequence ID" value="KAL0150083.1"/>
    <property type="molecule type" value="Genomic_DNA"/>
</dbReference>
<organism evidence="1 2">
    <name type="scientific">Cirrhinus mrigala</name>
    <name type="common">Mrigala</name>
    <dbReference type="NCBI Taxonomy" id="683832"/>
    <lineage>
        <taxon>Eukaryota</taxon>
        <taxon>Metazoa</taxon>
        <taxon>Chordata</taxon>
        <taxon>Craniata</taxon>
        <taxon>Vertebrata</taxon>
        <taxon>Euteleostomi</taxon>
        <taxon>Actinopterygii</taxon>
        <taxon>Neopterygii</taxon>
        <taxon>Teleostei</taxon>
        <taxon>Ostariophysi</taxon>
        <taxon>Cypriniformes</taxon>
        <taxon>Cyprinidae</taxon>
        <taxon>Labeoninae</taxon>
        <taxon>Labeonini</taxon>
        <taxon>Cirrhinus</taxon>
    </lineage>
</organism>
<evidence type="ECO:0000313" key="2">
    <source>
        <dbReference type="Proteomes" id="UP001529510"/>
    </source>
</evidence>
<proteinExistence type="predicted"/>
<comment type="caution">
    <text evidence="1">The sequence shown here is derived from an EMBL/GenBank/DDBJ whole genome shotgun (WGS) entry which is preliminary data.</text>
</comment>
<protein>
    <submittedName>
        <fullName evidence="1">Uncharacterized protein</fullName>
    </submittedName>
</protein>
<dbReference type="AlphaFoldDB" id="A0ABD0MIS8"/>
<dbReference type="Proteomes" id="UP001529510">
    <property type="component" value="Unassembled WGS sequence"/>
</dbReference>
<evidence type="ECO:0000313" key="1">
    <source>
        <dbReference type="EMBL" id="KAL0150083.1"/>
    </source>
</evidence>
<accession>A0ABD0MIS8</accession>
<name>A0ABD0MIS8_CIRMR</name>
<feature type="non-terminal residue" evidence="1">
    <location>
        <position position="1"/>
    </location>
</feature>
<gene>
    <name evidence="1" type="ORF">M9458_054742</name>
</gene>